<dbReference type="PROSITE" id="PS51012">
    <property type="entry name" value="ABC_TM2"/>
    <property type="match status" value="1"/>
</dbReference>
<dbReference type="Proteomes" id="UP000293638">
    <property type="component" value="Unassembled WGS sequence"/>
</dbReference>
<evidence type="ECO:0000313" key="9">
    <source>
        <dbReference type="Proteomes" id="UP000293638"/>
    </source>
</evidence>
<evidence type="ECO:0000256" key="1">
    <source>
        <dbReference type="ARBA" id="ARBA00004141"/>
    </source>
</evidence>
<accession>A0A4Q7NR45</accession>
<feature type="transmembrane region" description="Helical" evidence="6">
    <location>
        <begin position="156"/>
        <end position="177"/>
    </location>
</feature>
<dbReference type="InterPro" id="IPR013525">
    <property type="entry name" value="ABC2_TM"/>
</dbReference>
<keyword evidence="6" id="KW-0813">Transport</keyword>
<keyword evidence="3 6" id="KW-1133">Transmembrane helix</keyword>
<keyword evidence="4 6" id="KW-0472">Membrane</keyword>
<gene>
    <name evidence="8" type="ORF">EV189_2512</name>
</gene>
<proteinExistence type="inferred from homology"/>
<sequence length="280" mass="30434">MSASSIATEGVAAPPRRSPTALSVGLARAEVETKQFFRDREAVVFIFTFPLILMFIFGSVFSGAIAPGVSFRQYFVAGMIASGLMTSGFQNLAISVPVERDNGTLKRLVGTPMPRSSYFIGKIALILATTVGQLTLLIVLGHLLFGLDLPSDGGRWVTFVWLVLLGSAAMTMLGIAFSSIVRNGKSAPAVVSPVAIVLQFISGVFFQYDQLPSWMQHVAALFPLKWLTQGMRSVFLPDSFQGKEPAHSWEHGRIALVLAAWALAGLLVAVRTFRWQREAR</sequence>
<comment type="similarity">
    <text evidence="6">Belongs to the ABC-2 integral membrane protein family.</text>
</comment>
<dbReference type="GO" id="GO:0043190">
    <property type="term" value="C:ATP-binding cassette (ABC) transporter complex"/>
    <property type="evidence" value="ECO:0007669"/>
    <property type="project" value="InterPro"/>
</dbReference>
<dbReference type="EMBL" id="SGXD01000003">
    <property type="protein sequence ID" value="RZS87090.1"/>
    <property type="molecule type" value="Genomic_DNA"/>
</dbReference>
<evidence type="ECO:0000259" key="7">
    <source>
        <dbReference type="PROSITE" id="PS51012"/>
    </source>
</evidence>
<feature type="transmembrane region" description="Helical" evidence="6">
    <location>
        <begin position="119"/>
        <end position="144"/>
    </location>
</feature>
<dbReference type="PANTHER" id="PTHR43229">
    <property type="entry name" value="NODULATION PROTEIN J"/>
    <property type="match status" value="1"/>
</dbReference>
<keyword evidence="5" id="KW-0046">Antibiotic resistance</keyword>
<feature type="domain" description="ABC transmembrane type-2" evidence="7">
    <location>
        <begin position="41"/>
        <end position="276"/>
    </location>
</feature>
<evidence type="ECO:0000256" key="2">
    <source>
        <dbReference type="ARBA" id="ARBA00022692"/>
    </source>
</evidence>
<comment type="subcellular location">
    <subcellularLocation>
        <location evidence="6">Cell membrane</location>
        <topology evidence="6">Multi-pass membrane protein</topology>
    </subcellularLocation>
    <subcellularLocation>
        <location evidence="1">Membrane</location>
        <topology evidence="1">Multi-pass membrane protein</topology>
    </subcellularLocation>
</comment>
<dbReference type="PANTHER" id="PTHR43229:SF2">
    <property type="entry name" value="NODULATION PROTEIN J"/>
    <property type="match status" value="1"/>
</dbReference>
<evidence type="ECO:0000256" key="3">
    <source>
        <dbReference type="ARBA" id="ARBA00022989"/>
    </source>
</evidence>
<evidence type="ECO:0000256" key="5">
    <source>
        <dbReference type="ARBA" id="ARBA00023251"/>
    </source>
</evidence>
<dbReference type="AlphaFoldDB" id="A0A4Q7NR45"/>
<dbReference type="PIRSF" id="PIRSF006648">
    <property type="entry name" value="DrrB"/>
    <property type="match status" value="1"/>
</dbReference>
<dbReference type="GO" id="GO:0140359">
    <property type="term" value="F:ABC-type transporter activity"/>
    <property type="evidence" value="ECO:0007669"/>
    <property type="project" value="InterPro"/>
</dbReference>
<feature type="transmembrane region" description="Helical" evidence="6">
    <location>
        <begin position="189"/>
        <end position="208"/>
    </location>
</feature>
<evidence type="ECO:0000256" key="6">
    <source>
        <dbReference type="RuleBase" id="RU361157"/>
    </source>
</evidence>
<keyword evidence="2 6" id="KW-0812">Transmembrane</keyword>
<dbReference type="InterPro" id="IPR047817">
    <property type="entry name" value="ABC2_TM_bact-type"/>
</dbReference>
<feature type="transmembrane region" description="Helical" evidence="6">
    <location>
        <begin position="42"/>
        <end position="62"/>
    </location>
</feature>
<dbReference type="RefSeq" id="WP_231116338.1">
    <property type="nucleotide sequence ID" value="NZ_SGXD01000003.1"/>
</dbReference>
<evidence type="ECO:0000313" key="8">
    <source>
        <dbReference type="EMBL" id="RZS87090.1"/>
    </source>
</evidence>
<dbReference type="GO" id="GO:0046677">
    <property type="term" value="P:response to antibiotic"/>
    <property type="evidence" value="ECO:0007669"/>
    <property type="project" value="UniProtKB-KW"/>
</dbReference>
<protein>
    <recommendedName>
        <fullName evidence="6">Transport permease protein</fullName>
    </recommendedName>
</protein>
<keyword evidence="9" id="KW-1185">Reference proteome</keyword>
<evidence type="ECO:0000256" key="4">
    <source>
        <dbReference type="ARBA" id="ARBA00023136"/>
    </source>
</evidence>
<feature type="transmembrane region" description="Helical" evidence="6">
    <location>
        <begin position="74"/>
        <end position="98"/>
    </location>
</feature>
<feature type="transmembrane region" description="Helical" evidence="6">
    <location>
        <begin position="254"/>
        <end position="273"/>
    </location>
</feature>
<dbReference type="InterPro" id="IPR051784">
    <property type="entry name" value="Nod_factor_ABC_transporter"/>
</dbReference>
<dbReference type="InterPro" id="IPR000412">
    <property type="entry name" value="ABC_2_transport"/>
</dbReference>
<organism evidence="8 9">
    <name type="scientific">Motilibacter rhizosphaerae</name>
    <dbReference type="NCBI Taxonomy" id="598652"/>
    <lineage>
        <taxon>Bacteria</taxon>
        <taxon>Bacillati</taxon>
        <taxon>Actinomycetota</taxon>
        <taxon>Actinomycetes</taxon>
        <taxon>Motilibacterales</taxon>
        <taxon>Motilibacteraceae</taxon>
        <taxon>Motilibacter</taxon>
    </lineage>
</organism>
<keyword evidence="6" id="KW-1003">Cell membrane</keyword>
<comment type="caution">
    <text evidence="8">The sequence shown here is derived from an EMBL/GenBank/DDBJ whole genome shotgun (WGS) entry which is preliminary data.</text>
</comment>
<dbReference type="Pfam" id="PF01061">
    <property type="entry name" value="ABC2_membrane"/>
    <property type="match status" value="1"/>
</dbReference>
<name>A0A4Q7NR45_9ACTN</name>
<reference evidence="8 9" key="1">
    <citation type="submission" date="2019-02" db="EMBL/GenBank/DDBJ databases">
        <title>Genomic Encyclopedia of Type Strains, Phase IV (KMG-IV): sequencing the most valuable type-strain genomes for metagenomic binning, comparative biology and taxonomic classification.</title>
        <authorList>
            <person name="Goeker M."/>
        </authorList>
    </citation>
    <scope>NUCLEOTIDE SEQUENCE [LARGE SCALE GENOMIC DNA]</scope>
    <source>
        <strain evidence="8 9">DSM 45622</strain>
    </source>
</reference>